<organism evidence="1 2">
    <name type="scientific">Streptomyces hydrogenans</name>
    <dbReference type="NCBI Taxonomy" id="1873719"/>
    <lineage>
        <taxon>Bacteria</taxon>
        <taxon>Bacillati</taxon>
        <taxon>Actinomycetota</taxon>
        <taxon>Actinomycetes</taxon>
        <taxon>Kitasatosporales</taxon>
        <taxon>Streptomycetaceae</taxon>
        <taxon>Streptomyces</taxon>
    </lineage>
</organism>
<comment type="caution">
    <text evidence="1">The sequence shown here is derived from an EMBL/GenBank/DDBJ whole genome shotgun (WGS) entry which is preliminary data.</text>
</comment>
<accession>A0ABQ3P3W5</accession>
<evidence type="ECO:0000313" key="1">
    <source>
        <dbReference type="EMBL" id="GHI19711.1"/>
    </source>
</evidence>
<dbReference type="EMBL" id="BNDW01000004">
    <property type="protein sequence ID" value="GHI19711.1"/>
    <property type="molecule type" value="Genomic_DNA"/>
</dbReference>
<protein>
    <submittedName>
        <fullName evidence="1">Uncharacterized protein</fullName>
    </submittedName>
</protein>
<evidence type="ECO:0000313" key="2">
    <source>
        <dbReference type="Proteomes" id="UP001052739"/>
    </source>
</evidence>
<gene>
    <name evidence="1" type="ORF">Shyd_10820</name>
</gene>
<reference evidence="1" key="1">
    <citation type="submission" date="2024-05" db="EMBL/GenBank/DDBJ databases">
        <title>Whole genome shotgun sequence of Streptomyces hydrogenans NBRC 13475.</title>
        <authorList>
            <person name="Komaki H."/>
            <person name="Tamura T."/>
        </authorList>
    </citation>
    <scope>NUCLEOTIDE SEQUENCE</scope>
    <source>
        <strain evidence="1">NBRC 13475</strain>
    </source>
</reference>
<dbReference type="Proteomes" id="UP001052739">
    <property type="component" value="Unassembled WGS sequence"/>
</dbReference>
<name>A0ABQ3P3W5_9ACTN</name>
<keyword evidence="2" id="KW-1185">Reference proteome</keyword>
<sequence length="116" mass="12763">MPIQLFSPEPVRRWVSGERRLCLGYVEVDAVEQRLALMSGGSGERVVLGLDPYELGFQILDALLKPSHLGEESRVGAADVTEKRLCHDEWSSTLSDRPIAVWVVRDGFAPAVLGST</sequence>
<proteinExistence type="predicted"/>